<protein>
    <submittedName>
        <fullName evidence="3">Tripartite tricarboxylate transporter permease</fullName>
    </submittedName>
</protein>
<evidence type="ECO:0000259" key="2">
    <source>
        <dbReference type="Pfam" id="PF01970"/>
    </source>
</evidence>
<dbReference type="PANTHER" id="PTHR35342">
    <property type="entry name" value="TRICARBOXYLIC TRANSPORT PROTEIN"/>
    <property type="match status" value="1"/>
</dbReference>
<dbReference type="Pfam" id="PF01970">
    <property type="entry name" value="TctA"/>
    <property type="match status" value="1"/>
</dbReference>
<feature type="transmembrane region" description="Helical" evidence="1">
    <location>
        <begin position="45"/>
        <end position="68"/>
    </location>
</feature>
<proteinExistence type="predicted"/>
<evidence type="ECO:0000313" key="4">
    <source>
        <dbReference type="Proteomes" id="UP001254257"/>
    </source>
</evidence>
<organism evidence="3 4">
    <name type="scientific">Bosea rubneri</name>
    <dbReference type="NCBI Taxonomy" id="3075434"/>
    <lineage>
        <taxon>Bacteria</taxon>
        <taxon>Pseudomonadati</taxon>
        <taxon>Pseudomonadota</taxon>
        <taxon>Alphaproteobacteria</taxon>
        <taxon>Hyphomicrobiales</taxon>
        <taxon>Boseaceae</taxon>
        <taxon>Bosea</taxon>
    </lineage>
</organism>
<evidence type="ECO:0000313" key="3">
    <source>
        <dbReference type="EMBL" id="MDU0338499.1"/>
    </source>
</evidence>
<evidence type="ECO:0000256" key="1">
    <source>
        <dbReference type="SAM" id="Phobius"/>
    </source>
</evidence>
<dbReference type="PANTHER" id="PTHR35342:SF5">
    <property type="entry name" value="TRICARBOXYLIC TRANSPORT PROTEIN"/>
    <property type="match status" value="1"/>
</dbReference>
<keyword evidence="1" id="KW-1133">Transmembrane helix</keyword>
<keyword evidence="4" id="KW-1185">Reference proteome</keyword>
<comment type="caution">
    <text evidence="3">The sequence shown here is derived from an EMBL/GenBank/DDBJ whole genome shotgun (WGS) entry which is preliminary data.</text>
</comment>
<feature type="transmembrane region" description="Helical" evidence="1">
    <location>
        <begin position="466"/>
        <end position="487"/>
    </location>
</feature>
<sequence length="501" mass="51848">MDAFLAGMAILADPYMVGIILAGTVLGVIVGALPGLSGSTTAALLLPITITMSPVASIAFLGAIYCAANFGGSITAILINTPGDPSASATAYDGYPMARRGEAGRALGISTIASAIGGIFSVFVLIVAAPLLAKAAYSFGPPEYFALAIFGLSMLAAVGSSTGIKNLMVGAFGVLLATVGLDLMTGVDRFTFGVPELSEGLGLVPVLTGLFAISELLVQAGRLQIIPERLGLGVMKLPTMADYRKCAKAIGLSSVLGTFIGILPALGATTAALISYNETRRWSKYKDEFGKGSIEGIAGPEAANNAAVGGSMVPTLALGIPGSATTAIILAGLIVQGVRPGPHLFNEQPTLLYAVFASMLASNLIYVVLGLFAAKLFARITLIPDAILWPGVLVFAIVGAYGPNQSLVDVWVMLGFGVIGYVMRRYGFSPAPLVMGLVLGTMVEETLKQSLLIFDHNWLLFFSRPIVVALFVVTALSVCAPWLARAIRGATKSARLRAAEK</sequence>
<feature type="transmembrane region" description="Helical" evidence="1">
    <location>
        <begin position="144"/>
        <end position="160"/>
    </location>
</feature>
<accession>A0ABU3S134</accession>
<feature type="transmembrane region" description="Helical" evidence="1">
    <location>
        <begin position="410"/>
        <end position="428"/>
    </location>
</feature>
<keyword evidence="1" id="KW-0472">Membrane</keyword>
<feature type="transmembrane region" description="Helical" evidence="1">
    <location>
        <begin position="249"/>
        <end position="276"/>
    </location>
</feature>
<feature type="transmembrane region" description="Helical" evidence="1">
    <location>
        <begin position="199"/>
        <end position="218"/>
    </location>
</feature>
<feature type="transmembrane region" description="Helical" evidence="1">
    <location>
        <begin position="386"/>
        <end position="403"/>
    </location>
</feature>
<feature type="transmembrane region" description="Helical" evidence="1">
    <location>
        <begin position="106"/>
        <end position="132"/>
    </location>
</feature>
<feature type="transmembrane region" description="Helical" evidence="1">
    <location>
        <begin position="167"/>
        <end position="187"/>
    </location>
</feature>
<feature type="transmembrane region" description="Helical" evidence="1">
    <location>
        <begin position="350"/>
        <end position="374"/>
    </location>
</feature>
<gene>
    <name evidence="3" type="ORF">RKE40_01320</name>
</gene>
<keyword evidence="1" id="KW-0812">Transmembrane</keyword>
<dbReference type="InterPro" id="IPR002823">
    <property type="entry name" value="DUF112_TM"/>
</dbReference>
<feature type="domain" description="DUF112" evidence="2">
    <location>
        <begin position="19"/>
        <end position="434"/>
    </location>
</feature>
<reference evidence="3 4" key="1">
    <citation type="submission" date="2023-09" db="EMBL/GenBank/DDBJ databases">
        <title>Whole genome shotgun sequencing (WGS) of Bosea sp. ZW T0_25, isolated from stored onions (Allium cepa).</title>
        <authorList>
            <person name="Stoll D.A."/>
            <person name="Huch M."/>
        </authorList>
    </citation>
    <scope>NUCLEOTIDE SEQUENCE [LARGE SCALE GENOMIC DNA]</scope>
    <source>
        <strain evidence="3 4">ZW T0_25</strain>
    </source>
</reference>
<dbReference type="Proteomes" id="UP001254257">
    <property type="component" value="Unassembled WGS sequence"/>
</dbReference>
<dbReference type="EMBL" id="JAWDID010000001">
    <property type="protein sequence ID" value="MDU0338499.1"/>
    <property type="molecule type" value="Genomic_DNA"/>
</dbReference>
<feature type="transmembrane region" description="Helical" evidence="1">
    <location>
        <begin position="316"/>
        <end position="338"/>
    </location>
</feature>
<dbReference type="RefSeq" id="WP_316016439.1">
    <property type="nucleotide sequence ID" value="NZ_JAWDID010000001.1"/>
</dbReference>
<name>A0ABU3S134_9HYPH</name>
<feature type="transmembrane region" description="Helical" evidence="1">
    <location>
        <begin position="12"/>
        <end position="33"/>
    </location>
</feature>